<sequence length="91" mass="10348">MVANDLENSYFIEWTIKAKLELHLAHLLADDLDNADVCFSVSDTGLELIRRQLMMALLNYSNASHFAFIDDSILEAKVGLVIVTYLYKCLH</sequence>
<dbReference type="WBParaSite" id="ES5_v2.g21728.t1">
    <property type="protein sequence ID" value="ES5_v2.g21728.t1"/>
    <property type="gene ID" value="ES5_v2.g21728"/>
</dbReference>
<proteinExistence type="predicted"/>
<organism evidence="1 2">
    <name type="scientific">Panagrolaimus sp. ES5</name>
    <dbReference type="NCBI Taxonomy" id="591445"/>
    <lineage>
        <taxon>Eukaryota</taxon>
        <taxon>Metazoa</taxon>
        <taxon>Ecdysozoa</taxon>
        <taxon>Nematoda</taxon>
        <taxon>Chromadorea</taxon>
        <taxon>Rhabditida</taxon>
        <taxon>Tylenchina</taxon>
        <taxon>Panagrolaimomorpha</taxon>
        <taxon>Panagrolaimoidea</taxon>
        <taxon>Panagrolaimidae</taxon>
        <taxon>Panagrolaimus</taxon>
    </lineage>
</organism>
<dbReference type="Proteomes" id="UP000887579">
    <property type="component" value="Unplaced"/>
</dbReference>
<evidence type="ECO:0000313" key="1">
    <source>
        <dbReference type="Proteomes" id="UP000887579"/>
    </source>
</evidence>
<protein>
    <submittedName>
        <fullName evidence="2">Uncharacterized protein</fullName>
    </submittedName>
</protein>
<reference evidence="2" key="1">
    <citation type="submission" date="2022-11" db="UniProtKB">
        <authorList>
            <consortium name="WormBaseParasite"/>
        </authorList>
    </citation>
    <scope>IDENTIFICATION</scope>
</reference>
<accession>A0AC34FXJ9</accession>
<name>A0AC34FXJ9_9BILA</name>
<evidence type="ECO:0000313" key="2">
    <source>
        <dbReference type="WBParaSite" id="ES5_v2.g21728.t1"/>
    </source>
</evidence>